<dbReference type="Pfam" id="PF06050">
    <property type="entry name" value="HGD-D"/>
    <property type="match status" value="1"/>
</dbReference>
<comment type="similarity">
    <text evidence="1">Belongs to the FldB/FldC dehydratase alpha/beta subunit family.</text>
</comment>
<accession>A1ANH9</accession>
<dbReference type="Gene3D" id="3.40.50.11900">
    <property type="match status" value="1"/>
</dbReference>
<evidence type="ECO:0000313" key="3">
    <source>
        <dbReference type="Proteomes" id="UP000006732"/>
    </source>
</evidence>
<dbReference type="HOGENOM" id="CLU_053697_1_1_7"/>
<keyword evidence="3" id="KW-1185">Reference proteome</keyword>
<sequence>MNNVVTRREELQQLRARADMATEYAAEMAALRSRKDYLAEYDYFLDLLGLLPHPERFRERFKKPLVGLTCVQAPLELVDALGFHPYRLCAHASSRQRLVSSQLPSLACPLLKSIRGSFHLDESLERLCDLTVIPGSCDWMAKLPETLEGRAPGVHVMELPRIRESERGQRRWLEEVRELKRVLEKRAGRSLSRQALLRSLETHARAWRAWHLLLDARSQSLISATWTTVISHAFLMGDTEGWTDRVNRLLRVLREQPPLSGTRVFLAGSPIFFPNLKVPQLIEEAGMHIAGDELCSSERILAGPALGRDRSVDGLLRSLAEQYHLGCSCPSFTDTPRRLANLLETLHQRRISGVIYHVLKGCHPYDMDSYRYEKIIKERGFSFIRIETDLSREDGKNLLVRLEAFRDLLHERS</sequence>
<dbReference type="AlphaFoldDB" id="A1ANH9"/>
<dbReference type="RefSeq" id="WP_011735201.1">
    <property type="nucleotide sequence ID" value="NC_008609.1"/>
</dbReference>
<organism evidence="2 3">
    <name type="scientific">Pelobacter propionicus (strain DSM 2379 / NBRC 103807 / OttBd1)</name>
    <dbReference type="NCBI Taxonomy" id="338966"/>
    <lineage>
        <taxon>Bacteria</taxon>
        <taxon>Pseudomonadati</taxon>
        <taxon>Thermodesulfobacteriota</taxon>
        <taxon>Desulfuromonadia</taxon>
        <taxon>Desulfuromonadales</taxon>
        <taxon>Desulfuromonadaceae</taxon>
        <taxon>Pelobacter</taxon>
    </lineage>
</organism>
<dbReference type="EMBL" id="CP000482">
    <property type="protein sequence ID" value="ABK98899.1"/>
    <property type="molecule type" value="Genomic_DNA"/>
</dbReference>
<dbReference type="PANTHER" id="PTHR30548">
    <property type="entry name" value="2-HYDROXYGLUTARYL-COA DEHYDRATASE, D-COMPONENT-RELATED"/>
    <property type="match status" value="1"/>
</dbReference>
<reference evidence="2 3" key="1">
    <citation type="submission" date="2006-10" db="EMBL/GenBank/DDBJ databases">
        <title>Complete sequence of chromosome of Pelobacter propionicus DSM 2379.</title>
        <authorList>
            <consortium name="US DOE Joint Genome Institute"/>
            <person name="Copeland A."/>
            <person name="Lucas S."/>
            <person name="Lapidus A."/>
            <person name="Barry K."/>
            <person name="Detter J.C."/>
            <person name="Glavina del Rio T."/>
            <person name="Hammon N."/>
            <person name="Israni S."/>
            <person name="Dalin E."/>
            <person name="Tice H."/>
            <person name="Pitluck S."/>
            <person name="Saunders E."/>
            <person name="Brettin T."/>
            <person name="Bruce D."/>
            <person name="Han C."/>
            <person name="Tapia R."/>
            <person name="Schmutz J."/>
            <person name="Larimer F."/>
            <person name="Land M."/>
            <person name="Hauser L."/>
            <person name="Kyrpides N."/>
            <person name="Kim E."/>
            <person name="Lovley D."/>
            <person name="Richardson P."/>
        </authorList>
    </citation>
    <scope>NUCLEOTIDE SEQUENCE [LARGE SCALE GENOMIC DNA]</scope>
    <source>
        <strain evidence="3">DSM 2379 / NBRC 103807 / OttBd1</strain>
    </source>
</reference>
<dbReference type="STRING" id="338966.Ppro_1278"/>
<dbReference type="PANTHER" id="PTHR30548:SF1">
    <property type="entry name" value="DEHYDRATASE SUBUNIT MJ0007-RELATED"/>
    <property type="match status" value="1"/>
</dbReference>
<gene>
    <name evidence="2" type="ordered locus">Ppro_1278</name>
</gene>
<dbReference type="KEGG" id="ppd:Ppro_1278"/>
<dbReference type="Gene3D" id="1.20.1270.370">
    <property type="match status" value="1"/>
</dbReference>
<protein>
    <submittedName>
        <fullName evidence="2">2-hydroxyglutaryl-CoA dehydratase, D-component</fullName>
    </submittedName>
</protein>
<evidence type="ECO:0000313" key="2">
    <source>
        <dbReference type="EMBL" id="ABK98899.1"/>
    </source>
</evidence>
<name>A1ANH9_PELPD</name>
<proteinExistence type="inferred from homology"/>
<dbReference type="Gene3D" id="3.40.50.11890">
    <property type="match status" value="1"/>
</dbReference>
<dbReference type="eggNOG" id="COG1775">
    <property type="taxonomic scope" value="Bacteria"/>
</dbReference>
<dbReference type="OrthoDB" id="9810278at2"/>
<dbReference type="Proteomes" id="UP000006732">
    <property type="component" value="Chromosome"/>
</dbReference>
<evidence type="ECO:0000256" key="1">
    <source>
        <dbReference type="ARBA" id="ARBA00005806"/>
    </source>
</evidence>
<dbReference type="InterPro" id="IPR010327">
    <property type="entry name" value="FldB/FldC_alpha/beta"/>
</dbReference>